<accession>A0A094YIS6</accession>
<organism evidence="1 2">
    <name type="scientific">Leptospirillum ferriphilum</name>
    <dbReference type="NCBI Taxonomy" id="178606"/>
    <lineage>
        <taxon>Bacteria</taxon>
        <taxon>Pseudomonadati</taxon>
        <taxon>Nitrospirota</taxon>
        <taxon>Nitrospiria</taxon>
        <taxon>Nitrospirales</taxon>
        <taxon>Nitrospiraceae</taxon>
        <taxon>Leptospirillum</taxon>
    </lineage>
</organism>
<reference evidence="1 2" key="1">
    <citation type="submission" date="2014-06" db="EMBL/GenBank/DDBJ databases">
        <title>Draft genome sequence of iron oxidizing acidophile Leptospirillum ferriphilum DSM14647.</title>
        <authorList>
            <person name="Cardenas J.P."/>
            <person name="Lazcano M."/>
            <person name="Ossandon F.J."/>
            <person name="Corbett M."/>
            <person name="Holmes D.S."/>
            <person name="Watkin E."/>
        </authorList>
    </citation>
    <scope>NUCLEOTIDE SEQUENCE [LARGE SCALE GENOMIC DNA]</scope>
    <source>
        <strain evidence="1 2">DSM 14647</strain>
    </source>
</reference>
<gene>
    <name evidence="1" type="ORF">LptCag_0936</name>
</gene>
<sequence length="42" mass="4813">MIHPPSRPVDKNNDQILLVLSFLSFTLLSMKLAEKCPETTKR</sequence>
<comment type="caution">
    <text evidence="1">The sequence shown here is derived from an EMBL/GenBank/DDBJ whole genome shotgun (WGS) entry which is preliminary data.</text>
</comment>
<name>A0A094YIS6_9BACT</name>
<dbReference type="Proteomes" id="UP000029452">
    <property type="component" value="Unassembled WGS sequence"/>
</dbReference>
<dbReference type="EMBL" id="JPGK01000009">
    <property type="protein sequence ID" value="KGA93076.1"/>
    <property type="molecule type" value="Genomic_DNA"/>
</dbReference>
<dbReference type="AlphaFoldDB" id="A0A094YIS6"/>
<proteinExistence type="predicted"/>
<evidence type="ECO:0000313" key="1">
    <source>
        <dbReference type="EMBL" id="KGA93076.1"/>
    </source>
</evidence>
<protein>
    <submittedName>
        <fullName evidence="1">Uncharacterized protein</fullName>
    </submittedName>
</protein>
<evidence type="ECO:0000313" key="2">
    <source>
        <dbReference type="Proteomes" id="UP000029452"/>
    </source>
</evidence>